<dbReference type="GO" id="GO:0006406">
    <property type="term" value="P:mRNA export from nucleus"/>
    <property type="evidence" value="ECO:0007669"/>
    <property type="project" value="TreeGrafter"/>
</dbReference>
<dbReference type="EMBL" id="RBNJ01007414">
    <property type="protein sequence ID" value="RUS27964.1"/>
    <property type="molecule type" value="Genomic_DNA"/>
</dbReference>
<dbReference type="PANTHER" id="PTHR19965">
    <property type="entry name" value="RNA AND EXPORT FACTOR BINDING PROTEIN"/>
    <property type="match status" value="1"/>
</dbReference>
<dbReference type="InterPro" id="IPR035979">
    <property type="entry name" value="RBD_domain_sf"/>
</dbReference>
<evidence type="ECO:0000256" key="2">
    <source>
        <dbReference type="PROSITE-ProRule" id="PRU00176"/>
    </source>
</evidence>
<evidence type="ECO:0000313" key="5">
    <source>
        <dbReference type="EMBL" id="RUS27964.1"/>
    </source>
</evidence>
<feature type="domain" description="RRM" evidence="4">
    <location>
        <begin position="60"/>
        <end position="137"/>
    </location>
</feature>
<feature type="compositionally biased region" description="Polar residues" evidence="3">
    <location>
        <begin position="167"/>
        <end position="176"/>
    </location>
</feature>
<reference evidence="5 6" key="1">
    <citation type="journal article" date="2018" name="New Phytol.">
        <title>Phylogenomics of Endogonaceae and evolution of mycorrhizas within Mucoromycota.</title>
        <authorList>
            <person name="Chang Y."/>
            <person name="Desiro A."/>
            <person name="Na H."/>
            <person name="Sandor L."/>
            <person name="Lipzen A."/>
            <person name="Clum A."/>
            <person name="Barry K."/>
            <person name="Grigoriev I.V."/>
            <person name="Martin F.M."/>
            <person name="Stajich J.E."/>
            <person name="Smith M.E."/>
            <person name="Bonito G."/>
            <person name="Spatafora J.W."/>
        </authorList>
    </citation>
    <scope>NUCLEOTIDE SEQUENCE [LARGE SCALE GENOMIC DNA]</scope>
    <source>
        <strain evidence="5 6">AD002</strain>
    </source>
</reference>
<dbReference type="InterPro" id="IPR012677">
    <property type="entry name" value="Nucleotide-bd_a/b_plait_sf"/>
</dbReference>
<comment type="caution">
    <text evidence="5">The sequence shown here is derived from an EMBL/GenBank/DDBJ whole genome shotgun (WGS) entry which is preliminary data.</text>
</comment>
<dbReference type="GO" id="GO:0005634">
    <property type="term" value="C:nucleus"/>
    <property type="evidence" value="ECO:0007669"/>
    <property type="project" value="TreeGrafter"/>
</dbReference>
<feature type="compositionally biased region" description="Basic and acidic residues" evidence="3">
    <location>
        <begin position="23"/>
        <end position="38"/>
    </location>
</feature>
<dbReference type="AlphaFoldDB" id="A0A433QDY7"/>
<evidence type="ECO:0000313" key="6">
    <source>
        <dbReference type="Proteomes" id="UP000274822"/>
    </source>
</evidence>
<protein>
    <recommendedName>
        <fullName evidence="4">RRM domain-containing protein</fullName>
    </recommendedName>
</protein>
<dbReference type="SMART" id="SM00360">
    <property type="entry name" value="RRM"/>
    <property type="match status" value="1"/>
</dbReference>
<proteinExistence type="predicted"/>
<dbReference type="Proteomes" id="UP000274822">
    <property type="component" value="Unassembled WGS sequence"/>
</dbReference>
<dbReference type="SUPFAM" id="SSF54928">
    <property type="entry name" value="RNA-binding domain, RBD"/>
    <property type="match status" value="1"/>
</dbReference>
<dbReference type="GO" id="GO:0003729">
    <property type="term" value="F:mRNA binding"/>
    <property type="evidence" value="ECO:0007669"/>
    <property type="project" value="TreeGrafter"/>
</dbReference>
<feature type="region of interest" description="Disordered" evidence="3">
    <location>
        <begin position="138"/>
        <end position="176"/>
    </location>
</feature>
<evidence type="ECO:0000256" key="3">
    <source>
        <dbReference type="SAM" id="MobiDB-lite"/>
    </source>
</evidence>
<dbReference type="PROSITE" id="PS50102">
    <property type="entry name" value="RRM"/>
    <property type="match status" value="1"/>
</dbReference>
<dbReference type="Gene3D" id="3.30.70.330">
    <property type="match status" value="1"/>
</dbReference>
<dbReference type="Pfam" id="PF00076">
    <property type="entry name" value="RRM_1"/>
    <property type="match status" value="1"/>
</dbReference>
<dbReference type="InterPro" id="IPR051229">
    <property type="entry name" value="ALYREF_mRNA_export"/>
</dbReference>
<feature type="compositionally biased region" description="Polar residues" evidence="3">
    <location>
        <begin position="9"/>
        <end position="19"/>
    </location>
</feature>
<accession>A0A433QDY7</accession>
<dbReference type="InterPro" id="IPR000504">
    <property type="entry name" value="RRM_dom"/>
</dbReference>
<gene>
    <name evidence="5" type="ORF">BC938DRAFT_482512</name>
</gene>
<dbReference type="PANTHER" id="PTHR19965:SF35">
    <property type="entry name" value="RNA ANNEALING PROTEIN YRA1"/>
    <property type="match status" value="1"/>
</dbReference>
<name>A0A433QDY7_9FUNG</name>
<evidence type="ECO:0000256" key="1">
    <source>
        <dbReference type="ARBA" id="ARBA00022884"/>
    </source>
</evidence>
<organism evidence="5 6">
    <name type="scientific">Jimgerdemannia flammicorona</name>
    <dbReference type="NCBI Taxonomy" id="994334"/>
    <lineage>
        <taxon>Eukaryota</taxon>
        <taxon>Fungi</taxon>
        <taxon>Fungi incertae sedis</taxon>
        <taxon>Mucoromycota</taxon>
        <taxon>Mucoromycotina</taxon>
        <taxon>Endogonomycetes</taxon>
        <taxon>Endogonales</taxon>
        <taxon>Endogonaceae</taxon>
        <taxon>Jimgerdemannia</taxon>
    </lineage>
</organism>
<keyword evidence="1 2" id="KW-0694">RNA-binding</keyword>
<evidence type="ECO:0000259" key="4">
    <source>
        <dbReference type="PROSITE" id="PS50102"/>
    </source>
</evidence>
<sequence length="251" mass="27378">MDKQRKNRNSPYSRPTEGQWSHDMFDDRNSRDQNRRATGDVMSRLGGSSRADRNSAGTNNKLIVENLFYEVTQIDVQELFEQVGPVRRTFLQFDRSGRSTGVAEVTFENPEDAARALKTYNNLDLDNQPMRIKFAPLTSNPSSAHQSHGGGRNGTASGSIFSRLGPTANSRSGGSTSCISLTIAPHRLAGATETVGATEMEGATGMVVAIGMAELAGEEVGVVGSRGVDVVQDEMLGDLDRNRRSQRRRRS</sequence>
<keyword evidence="6" id="KW-1185">Reference proteome</keyword>
<feature type="region of interest" description="Disordered" evidence="3">
    <location>
        <begin position="1"/>
        <end position="56"/>
    </location>
</feature>